<reference evidence="2" key="2">
    <citation type="submission" date="2016-04" db="UniProtKB">
        <authorList>
            <consortium name="WormBaseParasite"/>
        </authorList>
    </citation>
    <scope>IDENTIFICATION</scope>
</reference>
<dbReference type="WBParaSite" id="ACAC_0000686801-mRNA-1">
    <property type="protein sequence ID" value="ACAC_0000686801-mRNA-1"/>
    <property type="gene ID" value="ACAC_0000686801"/>
</dbReference>
<name>A0A158P8A6_ANGCA</name>
<dbReference type="Gene3D" id="3.90.550.10">
    <property type="entry name" value="Spore Coat Polysaccharide Biosynthesis Protein SpsA, Chain A"/>
    <property type="match status" value="1"/>
</dbReference>
<protein>
    <submittedName>
        <fullName evidence="2">Plasmid encoded RepA protein</fullName>
    </submittedName>
</protein>
<dbReference type="Pfam" id="PF03314">
    <property type="entry name" value="DUF273"/>
    <property type="match status" value="1"/>
</dbReference>
<dbReference type="Proteomes" id="UP000035642">
    <property type="component" value="Unassembled WGS sequence"/>
</dbReference>
<accession>A0A158P8A6</accession>
<dbReference type="PANTHER" id="PTHR31562">
    <property type="entry name" value="PROTEIN CBG18972"/>
    <property type="match status" value="1"/>
</dbReference>
<proteinExistence type="predicted"/>
<sequence>MVSFALHLSRPHLVTGSEYNQCQQRDPMFRRHCIVAAILETSEVHFLLHDGLESKCFRLIEEYVDTRYDITFYDRFCSWEIAMGSYLVKSTPFSRSFLRNFADYESKLPNSFHGSDNGAIHAYILETLAADYRPEAKMCYSIWNRSNSYSDLFLFEACIRAVLGSQRIFDKVRILRKGTGWVRDIWITRSKWNSERDFMLHGMKESDRSSIPEGVFETLR</sequence>
<reference evidence="1" key="1">
    <citation type="submission" date="2012-09" db="EMBL/GenBank/DDBJ databases">
        <authorList>
            <person name="Martin A.A."/>
        </authorList>
    </citation>
    <scope>NUCLEOTIDE SEQUENCE</scope>
</reference>
<organism evidence="1 2">
    <name type="scientific">Angiostrongylus cantonensis</name>
    <name type="common">Rat lungworm</name>
    <dbReference type="NCBI Taxonomy" id="6313"/>
    <lineage>
        <taxon>Eukaryota</taxon>
        <taxon>Metazoa</taxon>
        <taxon>Ecdysozoa</taxon>
        <taxon>Nematoda</taxon>
        <taxon>Chromadorea</taxon>
        <taxon>Rhabditida</taxon>
        <taxon>Rhabditina</taxon>
        <taxon>Rhabditomorpha</taxon>
        <taxon>Strongyloidea</taxon>
        <taxon>Metastrongylidae</taxon>
        <taxon>Angiostrongylus</taxon>
    </lineage>
</organism>
<evidence type="ECO:0000313" key="1">
    <source>
        <dbReference type="Proteomes" id="UP000035642"/>
    </source>
</evidence>
<dbReference type="PANTHER" id="PTHR31562:SF9">
    <property type="entry name" value="GLYCOSYLTRANSFERASE FAMILY 8 PROTEIN"/>
    <property type="match status" value="1"/>
</dbReference>
<dbReference type="InterPro" id="IPR029044">
    <property type="entry name" value="Nucleotide-diphossugar_trans"/>
</dbReference>
<dbReference type="AlphaFoldDB" id="A0A158P8A6"/>
<keyword evidence="1" id="KW-1185">Reference proteome</keyword>
<dbReference type="InterPro" id="IPR004988">
    <property type="entry name" value="DUF273"/>
</dbReference>
<evidence type="ECO:0000313" key="2">
    <source>
        <dbReference type="WBParaSite" id="ACAC_0000686801-mRNA-1"/>
    </source>
</evidence>